<dbReference type="STRING" id="45351.A7SD71"/>
<dbReference type="HOGENOM" id="CLU_030066_1_2_1"/>
<dbReference type="Gene3D" id="2.60.120.260">
    <property type="entry name" value="Galactose-binding domain-like"/>
    <property type="match status" value="1"/>
</dbReference>
<feature type="compositionally biased region" description="Polar residues" evidence="1">
    <location>
        <begin position="1"/>
        <end position="17"/>
    </location>
</feature>
<dbReference type="PANTHER" id="PTHR24543:SF325">
    <property type="entry name" value="F5_8 TYPE C DOMAIN-CONTAINING PROTEIN"/>
    <property type="match status" value="1"/>
</dbReference>
<dbReference type="Proteomes" id="UP000001593">
    <property type="component" value="Unassembled WGS sequence"/>
</dbReference>
<dbReference type="OMA" id="NIWSEAF"/>
<dbReference type="PROSITE" id="PS01285">
    <property type="entry name" value="FA58C_1"/>
    <property type="match status" value="1"/>
</dbReference>
<feature type="region of interest" description="Disordered" evidence="1">
    <location>
        <begin position="1"/>
        <end position="30"/>
    </location>
</feature>
<accession>A7SD71</accession>
<reference evidence="3 4" key="1">
    <citation type="journal article" date="2007" name="Science">
        <title>Sea anemone genome reveals ancestral eumetazoan gene repertoire and genomic organization.</title>
        <authorList>
            <person name="Putnam N.H."/>
            <person name="Srivastava M."/>
            <person name="Hellsten U."/>
            <person name="Dirks B."/>
            <person name="Chapman J."/>
            <person name="Salamov A."/>
            <person name="Terry A."/>
            <person name="Shapiro H."/>
            <person name="Lindquist E."/>
            <person name="Kapitonov V.V."/>
            <person name="Jurka J."/>
            <person name="Genikhovich G."/>
            <person name="Grigoriev I.V."/>
            <person name="Lucas S.M."/>
            <person name="Steele R.E."/>
            <person name="Finnerty J.R."/>
            <person name="Technau U."/>
            <person name="Martindale M.Q."/>
            <person name="Rokhsar D.S."/>
        </authorList>
    </citation>
    <scope>NUCLEOTIDE SEQUENCE [LARGE SCALE GENOMIC DNA]</scope>
    <source>
        <strain evidence="4">CH2 X CH6</strain>
    </source>
</reference>
<dbReference type="PROSITE" id="PS50022">
    <property type="entry name" value="FA58C_3"/>
    <property type="match status" value="1"/>
</dbReference>
<evidence type="ECO:0000313" key="3">
    <source>
        <dbReference type="EMBL" id="EDO38312.1"/>
    </source>
</evidence>
<dbReference type="SMART" id="SM00231">
    <property type="entry name" value="FA58C"/>
    <property type="match status" value="1"/>
</dbReference>
<dbReference type="InterPro" id="IPR008979">
    <property type="entry name" value="Galactose-bd-like_sf"/>
</dbReference>
<dbReference type="PANTHER" id="PTHR24543">
    <property type="entry name" value="MULTICOPPER OXIDASE-RELATED"/>
    <property type="match status" value="1"/>
</dbReference>
<name>A7SD71_NEMVE</name>
<organism evidence="3 4">
    <name type="scientific">Nematostella vectensis</name>
    <name type="common">Starlet sea anemone</name>
    <dbReference type="NCBI Taxonomy" id="45351"/>
    <lineage>
        <taxon>Eukaryota</taxon>
        <taxon>Metazoa</taxon>
        <taxon>Cnidaria</taxon>
        <taxon>Anthozoa</taxon>
        <taxon>Hexacorallia</taxon>
        <taxon>Actiniaria</taxon>
        <taxon>Edwardsiidae</taxon>
        <taxon>Nematostella</taxon>
    </lineage>
</organism>
<dbReference type="AlphaFoldDB" id="A7SD71"/>
<dbReference type="SUPFAM" id="SSF49785">
    <property type="entry name" value="Galactose-binding domain-like"/>
    <property type="match status" value="1"/>
</dbReference>
<feature type="non-terminal residue" evidence="3">
    <location>
        <position position="1"/>
    </location>
</feature>
<dbReference type="EMBL" id="DS469628">
    <property type="protein sequence ID" value="EDO38312.1"/>
    <property type="molecule type" value="Genomic_DNA"/>
</dbReference>
<sequence>IKDNQISASSKWNSNQGARHGRLDAEPVSGGQRAAWCPGGASKDQWIQIDLLQPTKVTGIITQGRNNNYYNQWVTTYKVEYGQDGNSFQSYDGGHIFSGNEDKNSKVKHIFKPSINARFIRVNPQTFHSGICMRIELLCNSNQQK</sequence>
<dbReference type="Pfam" id="PF00754">
    <property type="entry name" value="F5_F8_type_C"/>
    <property type="match status" value="1"/>
</dbReference>
<dbReference type="InterPro" id="IPR000421">
    <property type="entry name" value="FA58C"/>
</dbReference>
<proteinExistence type="predicted"/>
<gene>
    <name evidence="3" type="ORF">NEMVEDRAFT_v1g114102</name>
</gene>
<dbReference type="eggNOG" id="KOG2649">
    <property type="taxonomic scope" value="Eukaryota"/>
</dbReference>
<evidence type="ECO:0000259" key="2">
    <source>
        <dbReference type="PROSITE" id="PS50022"/>
    </source>
</evidence>
<dbReference type="FunFam" id="2.60.120.260:FF:000016">
    <property type="entry name" value="Contactin-associated protein-like 4 isoform 1"/>
    <property type="match status" value="1"/>
</dbReference>
<protein>
    <recommendedName>
        <fullName evidence="2">F5/8 type C domain-containing protein</fullName>
    </recommendedName>
</protein>
<evidence type="ECO:0000256" key="1">
    <source>
        <dbReference type="SAM" id="MobiDB-lite"/>
    </source>
</evidence>
<feature type="domain" description="F5/8 type C" evidence="2">
    <location>
        <begin position="1"/>
        <end position="140"/>
    </location>
</feature>
<keyword evidence="4" id="KW-1185">Reference proteome</keyword>
<dbReference type="PhylomeDB" id="A7SD71"/>
<dbReference type="InParanoid" id="A7SD71"/>
<evidence type="ECO:0000313" key="4">
    <source>
        <dbReference type="Proteomes" id="UP000001593"/>
    </source>
</evidence>
<dbReference type="CDD" id="cd00057">
    <property type="entry name" value="FA58C"/>
    <property type="match status" value="1"/>
</dbReference>